<gene>
    <name evidence="2" type="ORF">THAOC_12220</name>
</gene>
<name>K0SPA3_THAOC</name>
<evidence type="ECO:0000256" key="1">
    <source>
        <dbReference type="SAM" id="MobiDB-lite"/>
    </source>
</evidence>
<feature type="region of interest" description="Disordered" evidence="1">
    <location>
        <begin position="51"/>
        <end position="140"/>
    </location>
</feature>
<evidence type="ECO:0000313" key="2">
    <source>
        <dbReference type="EMBL" id="EJK66819.1"/>
    </source>
</evidence>
<dbReference type="AlphaFoldDB" id="K0SPA3"/>
<protein>
    <submittedName>
        <fullName evidence="2">Uncharacterized protein</fullName>
    </submittedName>
</protein>
<feature type="compositionally biased region" description="Polar residues" evidence="1">
    <location>
        <begin position="56"/>
        <end position="66"/>
    </location>
</feature>
<dbReference type="EMBL" id="AGNL01014193">
    <property type="protein sequence ID" value="EJK66819.1"/>
    <property type="molecule type" value="Genomic_DNA"/>
</dbReference>
<comment type="caution">
    <text evidence="2">The sequence shown here is derived from an EMBL/GenBank/DDBJ whole genome shotgun (WGS) entry which is preliminary data.</text>
</comment>
<organism evidence="2 3">
    <name type="scientific">Thalassiosira oceanica</name>
    <name type="common">Marine diatom</name>
    <dbReference type="NCBI Taxonomy" id="159749"/>
    <lineage>
        <taxon>Eukaryota</taxon>
        <taxon>Sar</taxon>
        <taxon>Stramenopiles</taxon>
        <taxon>Ochrophyta</taxon>
        <taxon>Bacillariophyta</taxon>
        <taxon>Coscinodiscophyceae</taxon>
        <taxon>Thalassiosirophycidae</taxon>
        <taxon>Thalassiosirales</taxon>
        <taxon>Thalassiosiraceae</taxon>
        <taxon>Thalassiosira</taxon>
    </lineage>
</organism>
<evidence type="ECO:0000313" key="3">
    <source>
        <dbReference type="Proteomes" id="UP000266841"/>
    </source>
</evidence>
<keyword evidence="3" id="KW-1185">Reference proteome</keyword>
<accession>K0SPA3</accession>
<dbReference type="Proteomes" id="UP000266841">
    <property type="component" value="Unassembled WGS sequence"/>
</dbReference>
<reference evidence="2 3" key="1">
    <citation type="journal article" date="2012" name="Genome Biol.">
        <title>Genome and low-iron response of an oceanic diatom adapted to chronic iron limitation.</title>
        <authorList>
            <person name="Lommer M."/>
            <person name="Specht M."/>
            <person name="Roy A.S."/>
            <person name="Kraemer L."/>
            <person name="Andreson R."/>
            <person name="Gutowska M.A."/>
            <person name="Wolf J."/>
            <person name="Bergner S.V."/>
            <person name="Schilhabel M.B."/>
            <person name="Klostermeier U.C."/>
            <person name="Beiko R.G."/>
            <person name="Rosenstiel P."/>
            <person name="Hippler M."/>
            <person name="Laroche J."/>
        </authorList>
    </citation>
    <scope>NUCLEOTIDE SEQUENCE [LARGE SCALE GENOMIC DNA]</scope>
    <source>
        <strain evidence="2 3">CCMP1005</strain>
    </source>
</reference>
<sequence length="150" mass="16337">MSTKGIPGRHEDERVQRAVHFMLKYKTRARADPAPATDVDIPGAWRPSWARRRLPSTDTTINSTSGARRAIGLTTSTGFGPWKATTRACRHNGRAVETTTDTSHFRPPPLPRGDAICLPTARDGGGRLHRSKASGPSRRLPDHAGLIAIL</sequence>
<proteinExistence type="predicted"/>